<sequence length="118" mass="13393">MRALLLYFEVASDLKVNFDISKLVPVGNVRNIRQLANTLGCKVSSLLMNYLGLPLGVASKAKSFWDTVIEKIERRLTGWKRLYLSKGSRITLIKNTLSNLPTYFLSFFPILAKCGYPY</sequence>
<dbReference type="PANTHER" id="PTHR33116">
    <property type="entry name" value="REVERSE TRANSCRIPTASE ZINC-BINDING DOMAIN-CONTAINING PROTEIN-RELATED-RELATED"/>
    <property type="match status" value="1"/>
</dbReference>
<protein>
    <submittedName>
        <fullName evidence="1">Uncharacterized protein</fullName>
    </submittedName>
</protein>
<reference evidence="1" key="1">
    <citation type="submission" date="2021-01" db="EMBL/GenBank/DDBJ databases">
        <authorList>
            <person name="Lovell J.T."/>
            <person name="Bentley N."/>
            <person name="Bhattarai G."/>
            <person name="Jenkins J.W."/>
            <person name="Sreedasyam A."/>
            <person name="Alarcon Y."/>
            <person name="Bock C."/>
            <person name="Boston L."/>
            <person name="Carlson J."/>
            <person name="Cervantes K."/>
            <person name="Clermont K."/>
            <person name="Krom N."/>
            <person name="Kubenka K."/>
            <person name="Mamidi S."/>
            <person name="Mattison C."/>
            <person name="Monteros M."/>
            <person name="Pisani C."/>
            <person name="Plott C."/>
            <person name="Rajasekar S."/>
            <person name="Rhein H.S."/>
            <person name="Rohla C."/>
            <person name="Song M."/>
            <person name="Hilaire R.S."/>
            <person name="Shu S."/>
            <person name="Wells L."/>
            <person name="Wang X."/>
            <person name="Webber J."/>
            <person name="Heerema R.J."/>
            <person name="Klein P."/>
            <person name="Conner P."/>
            <person name="Grauke L."/>
            <person name="Grimwood J."/>
            <person name="Schmutz J."/>
            <person name="Randall J.J."/>
        </authorList>
    </citation>
    <scope>NUCLEOTIDE SEQUENCE</scope>
    <source>
        <tissue evidence="1">Leaf</tissue>
    </source>
</reference>
<proteinExistence type="predicted"/>
<evidence type="ECO:0000313" key="1">
    <source>
        <dbReference type="EMBL" id="KAG6710844.1"/>
    </source>
</evidence>
<accession>A0A922JNC8</accession>
<gene>
    <name evidence="1" type="ORF">I3842_05G022800</name>
</gene>
<name>A0A922JNC8_CARIL</name>
<dbReference type="AlphaFoldDB" id="A0A922JNC8"/>
<dbReference type="Proteomes" id="UP000811246">
    <property type="component" value="Chromosome 5"/>
</dbReference>
<dbReference type="EMBL" id="CM031829">
    <property type="protein sequence ID" value="KAG6710844.1"/>
    <property type="molecule type" value="Genomic_DNA"/>
</dbReference>
<organism evidence="1 2">
    <name type="scientific">Carya illinoinensis</name>
    <name type="common">Pecan</name>
    <dbReference type="NCBI Taxonomy" id="32201"/>
    <lineage>
        <taxon>Eukaryota</taxon>
        <taxon>Viridiplantae</taxon>
        <taxon>Streptophyta</taxon>
        <taxon>Embryophyta</taxon>
        <taxon>Tracheophyta</taxon>
        <taxon>Spermatophyta</taxon>
        <taxon>Magnoliopsida</taxon>
        <taxon>eudicotyledons</taxon>
        <taxon>Gunneridae</taxon>
        <taxon>Pentapetalae</taxon>
        <taxon>rosids</taxon>
        <taxon>fabids</taxon>
        <taxon>Fagales</taxon>
        <taxon>Juglandaceae</taxon>
        <taxon>Carya</taxon>
    </lineage>
</organism>
<dbReference type="PANTHER" id="PTHR33116:SF78">
    <property type="entry name" value="OS12G0587133 PROTEIN"/>
    <property type="match status" value="1"/>
</dbReference>
<evidence type="ECO:0000313" key="2">
    <source>
        <dbReference type="Proteomes" id="UP000811246"/>
    </source>
</evidence>
<comment type="caution">
    <text evidence="1">The sequence shown here is derived from an EMBL/GenBank/DDBJ whole genome shotgun (WGS) entry which is preliminary data.</text>
</comment>